<keyword evidence="2" id="KW-0238">DNA-binding</keyword>
<gene>
    <name evidence="2" type="ORF">JWV26_22520</name>
</gene>
<dbReference type="InterPro" id="IPR005569">
    <property type="entry name" value="Arc_DNA-bd_dom"/>
</dbReference>
<dbReference type="Proteomes" id="UP000663658">
    <property type="component" value="Chromosome"/>
</dbReference>
<dbReference type="SUPFAM" id="SSF47598">
    <property type="entry name" value="Ribbon-helix-helix"/>
    <property type="match status" value="1"/>
</dbReference>
<dbReference type="EMBL" id="CP070505">
    <property type="protein sequence ID" value="QSL92484.1"/>
    <property type="molecule type" value="Genomic_DNA"/>
</dbReference>
<sequence length="154" mass="17191">MSRTDPQFKLRMPPALRAQVEQAAEQANRSLNAEIVTRLQASFAQVKPEVSANEKPEPVPAPTPRRQLRLLCVLGKPKLGTAQSAYLPIHTMHRVPPRAMVKGKWSNPRYAGLYLRETQAVEPTAEVLERCERHRQTNALRAPARTVRTGGVIA</sequence>
<organism evidence="2 3">
    <name type="scientific">Ectopseudomonas toyotomiensis</name>
    <dbReference type="NCBI Taxonomy" id="554344"/>
    <lineage>
        <taxon>Bacteria</taxon>
        <taxon>Pseudomonadati</taxon>
        <taxon>Pseudomonadota</taxon>
        <taxon>Gammaproteobacteria</taxon>
        <taxon>Pseudomonadales</taxon>
        <taxon>Pseudomonadaceae</taxon>
        <taxon>Ectopseudomonas</taxon>
    </lineage>
</organism>
<accession>A0ABD7DVF9</accession>
<name>A0ABD7DVF9_9GAMM</name>
<dbReference type="InterPro" id="IPR010985">
    <property type="entry name" value="Ribbon_hlx_hlx"/>
</dbReference>
<dbReference type="Pfam" id="PF03869">
    <property type="entry name" value="Arc"/>
    <property type="match status" value="1"/>
</dbReference>
<dbReference type="KEGG" id="pty:JWV26_22520"/>
<protein>
    <submittedName>
        <fullName evidence="2">Arc family DNA-binding protein</fullName>
    </submittedName>
</protein>
<evidence type="ECO:0000313" key="3">
    <source>
        <dbReference type="Proteomes" id="UP000663658"/>
    </source>
</evidence>
<evidence type="ECO:0000313" key="2">
    <source>
        <dbReference type="EMBL" id="QSL92484.1"/>
    </source>
</evidence>
<dbReference type="AlphaFoldDB" id="A0ABD7DVF9"/>
<feature type="domain" description="Arc-like DNA binding" evidence="1">
    <location>
        <begin position="2"/>
        <end position="45"/>
    </location>
</feature>
<dbReference type="InterPro" id="IPR013321">
    <property type="entry name" value="Arc_rbn_hlx_hlx"/>
</dbReference>
<dbReference type="GO" id="GO:0003677">
    <property type="term" value="F:DNA binding"/>
    <property type="evidence" value="ECO:0007669"/>
    <property type="project" value="UniProtKB-KW"/>
</dbReference>
<evidence type="ECO:0000259" key="1">
    <source>
        <dbReference type="Pfam" id="PF03869"/>
    </source>
</evidence>
<reference evidence="2 3" key="1">
    <citation type="submission" date="2021-02" db="EMBL/GenBank/DDBJ databases">
        <title>Whole genome sequencing of Pseudomonas alcaliphila strain SM2.</title>
        <authorList>
            <person name="Alshamsi M.S."/>
            <person name="Sudalaimuthuasari N."/>
            <person name="Kundu B."/>
            <person name="AlMaskari R.S."/>
            <person name="Elmahi Y."/>
            <person name="Mundra S."/>
            <person name="Chandran S."/>
            <person name="Malik S."/>
            <person name="Hazzouri K.M."/>
            <person name="Amiri K.M.A."/>
        </authorList>
    </citation>
    <scope>NUCLEOTIDE SEQUENCE [LARGE SCALE GENOMIC DNA]</scope>
    <source>
        <strain evidence="2 3">SM2</strain>
    </source>
</reference>
<dbReference type="Gene3D" id="1.10.1220.10">
    <property type="entry name" value="Met repressor-like"/>
    <property type="match status" value="1"/>
</dbReference>
<proteinExistence type="predicted"/>